<dbReference type="EMBL" id="CP002480">
    <property type="protein sequence ID" value="ADW70464.1"/>
    <property type="molecule type" value="Genomic_DNA"/>
</dbReference>
<organism evidence="3">
    <name type="scientific">Granulicella tundricola (strain ATCC BAA-1859 / DSM 23138 / MP5ACTX9)</name>
    <dbReference type="NCBI Taxonomy" id="1198114"/>
    <lineage>
        <taxon>Bacteria</taxon>
        <taxon>Pseudomonadati</taxon>
        <taxon>Acidobacteriota</taxon>
        <taxon>Terriglobia</taxon>
        <taxon>Terriglobales</taxon>
        <taxon>Acidobacteriaceae</taxon>
        <taxon>Granulicella</taxon>
    </lineage>
</organism>
<dbReference type="Proteomes" id="UP000000343">
    <property type="component" value="Chromosome"/>
</dbReference>
<dbReference type="NCBIfam" id="NF004513">
    <property type="entry name" value="PRK05854.1"/>
    <property type="match status" value="1"/>
</dbReference>
<sequence length="321" mass="34679">MTTRWKLSDMPTQAGKRFFITGANSGIGYYAALELAKRGGIVVMACRDQARGQAALERLKREATGPESAASEAELVVLDLASLASVRAAATAECTRNLPLHCLINNAGVMAPKQRLETRDGYELQFGTNVLGHFALTCLLMPLLERGRASRPEDASRVVTLASIAHKSGKINFDDLESERSYSPMGAYQQSKLADLMFSFELERCLREKNLGVVSLAAHPGVANTNLFHAGEVSAAEKLGRKFMGTLFDLFLNSEQGGALPTLYAATADSAEPGAYYGPQGFMEMRGGDVGPAKIAPQALDQKAQKRLWEICVEETDTKLA</sequence>
<gene>
    <name evidence="2" type="ordered locus">AciX9_3459</name>
</gene>
<reference evidence="3" key="1">
    <citation type="submission" date="2011-01" db="EMBL/GenBank/DDBJ databases">
        <title>Complete sequence of chromosome of Acidobacterium sp. MP5ACTX9.</title>
        <authorList>
            <consortium name="US DOE Joint Genome Institute"/>
            <person name="Lucas S."/>
            <person name="Copeland A."/>
            <person name="Lapidus A."/>
            <person name="Cheng J.-F."/>
            <person name="Goodwin L."/>
            <person name="Pitluck S."/>
            <person name="Teshima H."/>
            <person name="Detter J.C."/>
            <person name="Han C."/>
            <person name="Tapia R."/>
            <person name="Land M."/>
            <person name="Hauser L."/>
            <person name="Kyrpides N."/>
            <person name="Ivanova N."/>
            <person name="Ovchinnikova G."/>
            <person name="Pagani I."/>
            <person name="Rawat S.R."/>
            <person name="Mannisto M."/>
            <person name="Haggblom M.M."/>
            <person name="Woyke T."/>
        </authorList>
    </citation>
    <scope>NUCLEOTIDE SEQUENCE [LARGE SCALE GENOMIC DNA]</scope>
    <source>
        <strain evidence="3">MP5ACTX9</strain>
    </source>
</reference>
<name>E8X3G3_GRATM</name>
<protein>
    <submittedName>
        <fullName evidence="2">Short-chain dehydrogenase/reductase SDR</fullName>
    </submittedName>
</protein>
<evidence type="ECO:0000256" key="1">
    <source>
        <dbReference type="ARBA" id="ARBA00023002"/>
    </source>
</evidence>
<dbReference type="InterPro" id="IPR036291">
    <property type="entry name" value="NAD(P)-bd_dom_sf"/>
</dbReference>
<keyword evidence="3" id="KW-1185">Reference proteome</keyword>
<dbReference type="SUPFAM" id="SSF51735">
    <property type="entry name" value="NAD(P)-binding Rossmann-fold domains"/>
    <property type="match status" value="1"/>
</dbReference>
<dbReference type="PaxDb" id="1198114-AciX9_3459"/>
<dbReference type="KEGG" id="acm:AciX9_3459"/>
<dbReference type="STRING" id="1198114.AciX9_3459"/>
<dbReference type="PANTHER" id="PTHR43157">
    <property type="entry name" value="PHOSPHATIDYLINOSITOL-GLYCAN BIOSYNTHESIS CLASS F PROTEIN-RELATED"/>
    <property type="match status" value="1"/>
</dbReference>
<dbReference type="HOGENOM" id="CLU_010194_44_2_0"/>
<evidence type="ECO:0000313" key="3">
    <source>
        <dbReference type="Proteomes" id="UP000000343"/>
    </source>
</evidence>
<dbReference type="Gene3D" id="3.40.50.720">
    <property type="entry name" value="NAD(P)-binding Rossmann-like Domain"/>
    <property type="match status" value="1"/>
</dbReference>
<dbReference type="NCBIfam" id="NF004846">
    <property type="entry name" value="PRK06197.1"/>
    <property type="match status" value="1"/>
</dbReference>
<dbReference type="PANTHER" id="PTHR43157:SF31">
    <property type="entry name" value="PHOSPHATIDYLINOSITOL-GLYCAN BIOSYNTHESIS CLASS F PROTEIN"/>
    <property type="match status" value="1"/>
</dbReference>
<dbReference type="eggNOG" id="COG1028">
    <property type="taxonomic scope" value="Bacteria"/>
</dbReference>
<evidence type="ECO:0000313" key="2">
    <source>
        <dbReference type="EMBL" id="ADW70464.1"/>
    </source>
</evidence>
<proteinExistence type="predicted"/>
<dbReference type="GO" id="GO:0016491">
    <property type="term" value="F:oxidoreductase activity"/>
    <property type="evidence" value="ECO:0007669"/>
    <property type="project" value="UniProtKB-KW"/>
</dbReference>
<keyword evidence="1" id="KW-0560">Oxidoreductase</keyword>
<dbReference type="RefSeq" id="WP_013581775.1">
    <property type="nucleotide sequence ID" value="NC_015064.1"/>
</dbReference>
<dbReference type="CDD" id="cd05327">
    <property type="entry name" value="retinol-DH_like_SDR_c_like"/>
    <property type="match status" value="1"/>
</dbReference>
<dbReference type="OrthoDB" id="9809821at2"/>
<dbReference type="Pfam" id="PF00106">
    <property type="entry name" value="adh_short"/>
    <property type="match status" value="1"/>
</dbReference>
<dbReference type="InterPro" id="IPR002347">
    <property type="entry name" value="SDR_fam"/>
</dbReference>
<dbReference type="PRINTS" id="PR00081">
    <property type="entry name" value="GDHRDH"/>
</dbReference>
<accession>E8X3G3</accession>
<dbReference type="AlphaFoldDB" id="E8X3G3"/>